<name>A0AAD7NKW1_9AGAR</name>
<comment type="caution">
    <text evidence="2">The sequence shown here is derived from an EMBL/GenBank/DDBJ whole genome shotgun (WGS) entry which is preliminary data.</text>
</comment>
<dbReference type="SUPFAM" id="SSF52047">
    <property type="entry name" value="RNI-like"/>
    <property type="match status" value="1"/>
</dbReference>
<dbReference type="AlphaFoldDB" id="A0AAD7NKW1"/>
<feature type="compositionally biased region" description="Acidic residues" evidence="1">
    <location>
        <begin position="313"/>
        <end position="361"/>
    </location>
</feature>
<gene>
    <name evidence="2" type="ORF">B0H16DRAFT_1522851</name>
</gene>
<dbReference type="EMBL" id="JARKIB010000024">
    <property type="protein sequence ID" value="KAJ7766039.1"/>
    <property type="molecule type" value="Genomic_DNA"/>
</dbReference>
<accession>A0AAD7NKW1</accession>
<evidence type="ECO:0000313" key="3">
    <source>
        <dbReference type="Proteomes" id="UP001215598"/>
    </source>
</evidence>
<evidence type="ECO:0000256" key="1">
    <source>
        <dbReference type="SAM" id="MobiDB-lite"/>
    </source>
</evidence>
<dbReference type="Proteomes" id="UP001215598">
    <property type="component" value="Unassembled WGS sequence"/>
</dbReference>
<dbReference type="Gene3D" id="3.80.10.10">
    <property type="entry name" value="Ribonuclease Inhibitor"/>
    <property type="match status" value="1"/>
</dbReference>
<keyword evidence="3" id="KW-1185">Reference proteome</keyword>
<feature type="region of interest" description="Disordered" evidence="1">
    <location>
        <begin position="311"/>
        <end position="377"/>
    </location>
</feature>
<proteinExistence type="predicted"/>
<organism evidence="2 3">
    <name type="scientific">Mycena metata</name>
    <dbReference type="NCBI Taxonomy" id="1033252"/>
    <lineage>
        <taxon>Eukaryota</taxon>
        <taxon>Fungi</taxon>
        <taxon>Dikarya</taxon>
        <taxon>Basidiomycota</taxon>
        <taxon>Agaricomycotina</taxon>
        <taxon>Agaricomycetes</taxon>
        <taxon>Agaricomycetidae</taxon>
        <taxon>Agaricales</taxon>
        <taxon>Marasmiineae</taxon>
        <taxon>Mycenaceae</taxon>
        <taxon>Mycena</taxon>
    </lineage>
</organism>
<evidence type="ECO:0000313" key="2">
    <source>
        <dbReference type="EMBL" id="KAJ7766039.1"/>
    </source>
</evidence>
<sequence>MHPHPDKTDRPPHRARHWHCEGLGILSTTPRLTEIDLGYVEWLPDHLPRLFLPAWGPRLQQLTTFHGRNVWLGFANVIELLKTAAQLIHCDIRCNLDDLNPTEEEQTPTLLPNLLNLNVTFRTMFPRFWNFITAPKLRLLSISSVYDEDDRWGQQEFIAFRLRSKFTLIRLLLRFDFSDIADDIMDILNLCQGVRELTLRWTGPSYDPALHISRLVEELGAGSYDSLWLPNLSSLHIDLTQESLQALTSRVQTQARAAGGRADRFQVLFSTELEEAEYERLHGTEVRALRETGCRVGVEKMSFYGGEYYAVGGEEEGDGDGDEHEEEDEGEDMEVDEGEGEEMAVEGDEDEDENGEGEEMQVEQGEGEVIGTDIPQEEDLNWNEYVVNNDECWLVE</sequence>
<dbReference type="InterPro" id="IPR032675">
    <property type="entry name" value="LRR_dom_sf"/>
</dbReference>
<reference evidence="2" key="1">
    <citation type="submission" date="2023-03" db="EMBL/GenBank/DDBJ databases">
        <title>Massive genome expansion in bonnet fungi (Mycena s.s.) driven by repeated elements and novel gene families across ecological guilds.</title>
        <authorList>
            <consortium name="Lawrence Berkeley National Laboratory"/>
            <person name="Harder C.B."/>
            <person name="Miyauchi S."/>
            <person name="Viragh M."/>
            <person name="Kuo A."/>
            <person name="Thoen E."/>
            <person name="Andreopoulos B."/>
            <person name="Lu D."/>
            <person name="Skrede I."/>
            <person name="Drula E."/>
            <person name="Henrissat B."/>
            <person name="Morin E."/>
            <person name="Kohler A."/>
            <person name="Barry K."/>
            <person name="LaButti K."/>
            <person name="Morin E."/>
            <person name="Salamov A."/>
            <person name="Lipzen A."/>
            <person name="Mereny Z."/>
            <person name="Hegedus B."/>
            <person name="Baldrian P."/>
            <person name="Stursova M."/>
            <person name="Weitz H."/>
            <person name="Taylor A."/>
            <person name="Grigoriev I.V."/>
            <person name="Nagy L.G."/>
            <person name="Martin F."/>
            <person name="Kauserud H."/>
        </authorList>
    </citation>
    <scope>NUCLEOTIDE SEQUENCE</scope>
    <source>
        <strain evidence="2">CBHHK182m</strain>
    </source>
</reference>
<protein>
    <submittedName>
        <fullName evidence="2">Uncharacterized protein</fullName>
    </submittedName>
</protein>